<name>A0A7J9D0R1_GOSGO</name>
<accession>A0A7J9D0R1</accession>
<dbReference type="OrthoDB" id="992020at2759"/>
<reference evidence="4 5" key="1">
    <citation type="journal article" date="2019" name="Genome Biol. Evol.">
        <title>Insights into the evolution of the New World diploid cottons (Gossypium, subgenus Houzingenia) based on genome sequencing.</title>
        <authorList>
            <person name="Grover C.E."/>
            <person name="Arick M.A. 2nd"/>
            <person name="Thrash A."/>
            <person name="Conover J.L."/>
            <person name="Sanders W.S."/>
            <person name="Peterson D.G."/>
            <person name="Frelichowski J.E."/>
            <person name="Scheffler J.A."/>
            <person name="Scheffler B.E."/>
            <person name="Wendel J.F."/>
        </authorList>
    </citation>
    <scope>NUCLEOTIDE SEQUENCE [LARGE SCALE GENOMIC DNA]</scope>
    <source>
        <strain evidence="4">5</strain>
        <tissue evidence="4">Leaf</tissue>
    </source>
</reference>
<dbReference type="PANTHER" id="PTHR27005:SF433">
    <property type="entry name" value="NON-FUNCTIONAL PSEUDOKINASE ZED1-LIKE"/>
    <property type="match status" value="1"/>
</dbReference>
<evidence type="ECO:0000313" key="4">
    <source>
        <dbReference type="EMBL" id="MBA0754297.1"/>
    </source>
</evidence>
<protein>
    <recommendedName>
        <fullName evidence="3">Serine-threonine/tyrosine-protein kinase catalytic domain-containing protein</fullName>
    </recommendedName>
</protein>
<evidence type="ECO:0000313" key="5">
    <source>
        <dbReference type="Proteomes" id="UP000593579"/>
    </source>
</evidence>
<dbReference type="InterPro" id="IPR011009">
    <property type="entry name" value="Kinase-like_dom_sf"/>
</dbReference>
<sequence length="215" mass="23959">IVVYDGGYRLYKDSLKDRPIFVKKYDSNYPLGSEYYAYKDIVIGSQMSGYKNVLKVLGCCLETQNPSVVYEFACKSLSRSLSAISQYCHGNAGISLPQGQAHVEDAVIGRIGLSAPEYVTTGYLTEKADVYLFGMLLLELLGGRKLTIVERNILDTDEKHCAEIFSNFVDPRISIKAEQLMVVATLILRCTCVDGEKRPTMMEVAKQLKVILKSC</sequence>
<gene>
    <name evidence="4" type="ORF">Gogos_019964</name>
</gene>
<dbReference type="Proteomes" id="UP000593579">
    <property type="component" value="Unassembled WGS sequence"/>
</dbReference>
<keyword evidence="2" id="KW-0067">ATP-binding</keyword>
<dbReference type="AlphaFoldDB" id="A0A7J9D0R1"/>
<dbReference type="InterPro" id="IPR045274">
    <property type="entry name" value="WAK-like"/>
</dbReference>
<dbReference type="Gene3D" id="1.10.510.10">
    <property type="entry name" value="Transferase(Phosphotransferase) domain 1"/>
    <property type="match status" value="1"/>
</dbReference>
<dbReference type="GO" id="GO:0007166">
    <property type="term" value="P:cell surface receptor signaling pathway"/>
    <property type="evidence" value="ECO:0007669"/>
    <property type="project" value="InterPro"/>
</dbReference>
<dbReference type="Pfam" id="PF07714">
    <property type="entry name" value="PK_Tyr_Ser-Thr"/>
    <property type="match status" value="1"/>
</dbReference>
<keyword evidence="5" id="KW-1185">Reference proteome</keyword>
<organism evidence="4 5">
    <name type="scientific">Gossypium gossypioides</name>
    <name type="common">Mexican cotton</name>
    <name type="synonym">Selera gossypioides</name>
    <dbReference type="NCBI Taxonomy" id="34282"/>
    <lineage>
        <taxon>Eukaryota</taxon>
        <taxon>Viridiplantae</taxon>
        <taxon>Streptophyta</taxon>
        <taxon>Embryophyta</taxon>
        <taxon>Tracheophyta</taxon>
        <taxon>Spermatophyta</taxon>
        <taxon>Magnoliopsida</taxon>
        <taxon>eudicotyledons</taxon>
        <taxon>Gunneridae</taxon>
        <taxon>Pentapetalae</taxon>
        <taxon>rosids</taxon>
        <taxon>malvids</taxon>
        <taxon>Malvales</taxon>
        <taxon>Malvaceae</taxon>
        <taxon>Malvoideae</taxon>
        <taxon>Gossypium</taxon>
    </lineage>
</organism>
<comment type="caution">
    <text evidence="4">The sequence shown here is derived from an EMBL/GenBank/DDBJ whole genome shotgun (WGS) entry which is preliminary data.</text>
</comment>
<proteinExistence type="predicted"/>
<keyword evidence="1" id="KW-0547">Nucleotide-binding</keyword>
<dbReference type="SUPFAM" id="SSF56112">
    <property type="entry name" value="Protein kinase-like (PK-like)"/>
    <property type="match status" value="1"/>
</dbReference>
<dbReference type="GO" id="GO:0005886">
    <property type="term" value="C:plasma membrane"/>
    <property type="evidence" value="ECO:0007669"/>
    <property type="project" value="TreeGrafter"/>
</dbReference>
<dbReference type="EMBL" id="JABEZY010260896">
    <property type="protein sequence ID" value="MBA0754297.1"/>
    <property type="molecule type" value="Genomic_DNA"/>
</dbReference>
<evidence type="ECO:0000259" key="3">
    <source>
        <dbReference type="Pfam" id="PF07714"/>
    </source>
</evidence>
<dbReference type="GO" id="GO:0004674">
    <property type="term" value="F:protein serine/threonine kinase activity"/>
    <property type="evidence" value="ECO:0007669"/>
    <property type="project" value="TreeGrafter"/>
</dbReference>
<evidence type="ECO:0000256" key="2">
    <source>
        <dbReference type="ARBA" id="ARBA00022840"/>
    </source>
</evidence>
<dbReference type="InterPro" id="IPR001245">
    <property type="entry name" value="Ser-Thr/Tyr_kinase_cat_dom"/>
</dbReference>
<dbReference type="PANTHER" id="PTHR27005">
    <property type="entry name" value="WALL-ASSOCIATED RECEPTOR KINASE-LIKE 21"/>
    <property type="match status" value="1"/>
</dbReference>
<feature type="non-terminal residue" evidence="4">
    <location>
        <position position="1"/>
    </location>
</feature>
<evidence type="ECO:0000256" key="1">
    <source>
        <dbReference type="ARBA" id="ARBA00022741"/>
    </source>
</evidence>
<dbReference type="GO" id="GO:0005524">
    <property type="term" value="F:ATP binding"/>
    <property type="evidence" value="ECO:0007669"/>
    <property type="project" value="UniProtKB-KW"/>
</dbReference>
<feature type="domain" description="Serine-threonine/tyrosine-protein kinase catalytic" evidence="3">
    <location>
        <begin position="110"/>
        <end position="208"/>
    </location>
</feature>